<dbReference type="EMBL" id="NIOF01000010">
    <property type="protein sequence ID" value="OWQ86946.1"/>
    <property type="molecule type" value="Genomic_DNA"/>
</dbReference>
<evidence type="ECO:0000313" key="1">
    <source>
        <dbReference type="EMBL" id="OWQ86946.1"/>
    </source>
</evidence>
<protein>
    <submittedName>
        <fullName evidence="1">Uncharacterized protein</fullName>
    </submittedName>
</protein>
<dbReference type="RefSeq" id="WP_088386615.1">
    <property type="nucleotide sequence ID" value="NZ_NIOF01000010.1"/>
</dbReference>
<proteinExistence type="predicted"/>
<organism evidence="1 2">
    <name type="scientific">Roseateles aquatilis</name>
    <dbReference type="NCBI Taxonomy" id="431061"/>
    <lineage>
        <taxon>Bacteria</taxon>
        <taxon>Pseudomonadati</taxon>
        <taxon>Pseudomonadota</taxon>
        <taxon>Betaproteobacteria</taxon>
        <taxon>Burkholderiales</taxon>
        <taxon>Sphaerotilaceae</taxon>
        <taxon>Roseateles</taxon>
    </lineage>
</organism>
<sequence length="130" mass="14155">MTTTAPLQRLIDLALVAEASPAQLAALAAQASCDCRELLDQLSLHVARAFADGSLSYEDGDCIMNSIFGTLCASDSPNEQIDLPDLTFEVYLAFDDGECRRSGDGPDVDPIEKYTRPQVLQLLQRFEKTA</sequence>
<reference evidence="1 2" key="1">
    <citation type="journal article" date="2008" name="Int. J. Syst. Evol. Microbiol.">
        <title>Description of Roseateles aquatilis sp. nov. and Roseateles terrae sp. nov., in the class Betaproteobacteria, and emended description of the genus Roseateles.</title>
        <authorList>
            <person name="Gomila M."/>
            <person name="Bowien B."/>
            <person name="Falsen E."/>
            <person name="Moore E.R."/>
            <person name="Lalucat J."/>
        </authorList>
    </citation>
    <scope>NUCLEOTIDE SEQUENCE [LARGE SCALE GENOMIC DNA]</scope>
    <source>
        <strain evidence="1 2">CCUG 48205</strain>
    </source>
</reference>
<accession>A0A246J2X5</accession>
<gene>
    <name evidence="1" type="ORF">CDN99_19790</name>
</gene>
<dbReference type="AlphaFoldDB" id="A0A246J2X5"/>
<comment type="caution">
    <text evidence="1">The sequence shown here is derived from an EMBL/GenBank/DDBJ whole genome shotgun (WGS) entry which is preliminary data.</text>
</comment>
<keyword evidence="2" id="KW-1185">Reference proteome</keyword>
<name>A0A246J2X5_9BURK</name>
<dbReference type="OrthoDB" id="1495661at2"/>
<evidence type="ECO:0000313" key="2">
    <source>
        <dbReference type="Proteomes" id="UP000197468"/>
    </source>
</evidence>
<dbReference type="Proteomes" id="UP000197468">
    <property type="component" value="Unassembled WGS sequence"/>
</dbReference>